<dbReference type="Gene3D" id="3.90.70.10">
    <property type="entry name" value="Cysteine proteinases"/>
    <property type="match status" value="1"/>
</dbReference>
<feature type="active site" evidence="5">
    <location>
        <position position="253"/>
    </location>
</feature>
<dbReference type="PANTHER" id="PTHR10183:SF433">
    <property type="entry name" value="CALPAIN-A-RELATED"/>
    <property type="match status" value="1"/>
</dbReference>
<evidence type="ECO:0000256" key="2">
    <source>
        <dbReference type="ARBA" id="ARBA00022670"/>
    </source>
</evidence>
<dbReference type="PROSITE" id="PS50222">
    <property type="entry name" value="EF_HAND_2"/>
    <property type="match status" value="1"/>
</dbReference>
<dbReference type="InterPro" id="IPR022682">
    <property type="entry name" value="Calpain_domain_III"/>
</dbReference>
<evidence type="ECO:0000259" key="7">
    <source>
        <dbReference type="PROSITE" id="PS50203"/>
    </source>
</evidence>
<dbReference type="PROSITE" id="PS50203">
    <property type="entry name" value="CALPAIN_CAT"/>
    <property type="match status" value="1"/>
</dbReference>
<feature type="domain" description="Calpain catalytic" evidence="7">
    <location>
        <begin position="48"/>
        <end position="339"/>
    </location>
</feature>
<evidence type="ECO:0000313" key="10">
    <source>
        <dbReference type="Proteomes" id="UP001626550"/>
    </source>
</evidence>
<dbReference type="PANTHER" id="PTHR10183">
    <property type="entry name" value="CALPAIN"/>
    <property type="match status" value="1"/>
</dbReference>
<dbReference type="SMART" id="SM00230">
    <property type="entry name" value="CysPc"/>
    <property type="match status" value="1"/>
</dbReference>
<evidence type="ECO:0000256" key="4">
    <source>
        <dbReference type="ARBA" id="ARBA00022837"/>
    </source>
</evidence>
<dbReference type="GO" id="GO:0008233">
    <property type="term" value="F:peptidase activity"/>
    <property type="evidence" value="ECO:0007669"/>
    <property type="project" value="UniProtKB-KW"/>
</dbReference>
<dbReference type="InterPro" id="IPR022684">
    <property type="entry name" value="Calpain_cysteine_protease"/>
</dbReference>
<dbReference type="Proteomes" id="UP001626550">
    <property type="component" value="Unassembled WGS sequence"/>
</dbReference>
<keyword evidence="4" id="KW-0106">Calcium</keyword>
<dbReference type="InterPro" id="IPR001300">
    <property type="entry name" value="Peptidase_C2_calpain_cat"/>
</dbReference>
<comment type="caution">
    <text evidence="9">The sequence shown here is derived from an EMBL/GenBank/DDBJ whole genome shotgun (WGS) entry which is preliminary data.</text>
</comment>
<organism evidence="9 10">
    <name type="scientific">Cichlidogyrus casuarinus</name>
    <dbReference type="NCBI Taxonomy" id="1844966"/>
    <lineage>
        <taxon>Eukaryota</taxon>
        <taxon>Metazoa</taxon>
        <taxon>Spiralia</taxon>
        <taxon>Lophotrochozoa</taxon>
        <taxon>Platyhelminthes</taxon>
        <taxon>Monogenea</taxon>
        <taxon>Monopisthocotylea</taxon>
        <taxon>Dactylogyridea</taxon>
        <taxon>Ancyrocephalidae</taxon>
        <taxon>Cichlidogyrus</taxon>
    </lineage>
</organism>
<dbReference type="CDD" id="cd00044">
    <property type="entry name" value="CysPc"/>
    <property type="match status" value="1"/>
</dbReference>
<dbReference type="PROSITE" id="PS00018">
    <property type="entry name" value="EF_HAND_1"/>
    <property type="match status" value="1"/>
</dbReference>
<dbReference type="InterPro" id="IPR022683">
    <property type="entry name" value="Calpain_III"/>
</dbReference>
<reference evidence="9 10" key="1">
    <citation type="submission" date="2024-11" db="EMBL/GenBank/DDBJ databases">
        <title>Adaptive evolution of stress response genes in parasites aligns with host niche diversity.</title>
        <authorList>
            <person name="Hahn C."/>
            <person name="Resl P."/>
        </authorList>
    </citation>
    <scope>NUCLEOTIDE SEQUENCE [LARGE SCALE GENOMIC DNA]</scope>
    <source>
        <strain evidence="9">EGGRZ-B1_66</strain>
        <tissue evidence="9">Body</tissue>
    </source>
</reference>
<feature type="active site" evidence="5">
    <location>
        <position position="279"/>
    </location>
</feature>
<comment type="similarity">
    <text evidence="1">Belongs to the peptidase C2 family.</text>
</comment>
<dbReference type="InterPro" id="IPR036213">
    <property type="entry name" value="Calpain_III_sf"/>
</dbReference>
<dbReference type="PRINTS" id="PR00704">
    <property type="entry name" value="CALPAIN"/>
</dbReference>
<dbReference type="FunFam" id="3.90.70.10:FF:000114">
    <property type="entry name" value="Calpain a"/>
    <property type="match status" value="1"/>
</dbReference>
<dbReference type="GO" id="GO:0006508">
    <property type="term" value="P:proteolysis"/>
    <property type="evidence" value="ECO:0007669"/>
    <property type="project" value="UniProtKB-KW"/>
</dbReference>
<sequence length="735" mass="84179">MRRSIKRTNTKTGEKVTQAVQLGRYGIRREINLTLDEIRLQYIEKGQYWEDIEFPADATSLCSNSISEVVWKRPKEIVKSPRLIGESFSRFDVKEQNSTDNAFLAALTSVSMRHELISRLVLCDQNFAQEYCGAFLFKFWFDGRWVEVMIDDRLPTVEDRLVYASSGNPEEFWIPLIEKAYAKLLGSYEKLSQGTCSEALMILTGGLCEEFTPQTHSIEKLHAILLNAVAAKSVISCDIEKSTDVPAGLSCQHAYSLTACVSDVTDNNGKTFTLVRIRNPCSEEQEWQGAWSDKAPEWETISHRKMRELGVQDKQDGEFWMSFEDFIKHFSNIQMCHLDFERLNMTDQDLVNSWTVIQMQDSWKPRVNAGGRSSYVETFFMNPQYKLSVKADLESEDNCGTVIISLLVKGTQNRQKNDCKYGWYLYKLTEPSLEKDKTYFQKQEVVDEFFLVSSGSRRYSITSGDYIVVACTWEPNMEADFLMRVFLSNEKSDSGLNTDPNSSSKAVEKFEDCNSILETDKSILNREEKVELKKLFATLSKKTNRLFAEDCVVKLNDAVKQDFKEILPKAENKKAQTKKPKPGGFGLFTKCLMNQKNKSSSQVSSSFIDRADQTISIETVMSLVSCVDLRRDGFLDLDQFMQLWSLLQTWRKSFLQHDKDKNGVMDAFELKEALKGAGYQVDDTVYKSIVARYSSKRGDVFFDEFLMICSKLRTNMDYFNSVKGNKNSVTLAEAK</sequence>
<dbReference type="AlphaFoldDB" id="A0ABD2PQB4"/>
<evidence type="ECO:0000256" key="6">
    <source>
        <dbReference type="PROSITE-ProRule" id="PRU00239"/>
    </source>
</evidence>
<dbReference type="EMBL" id="JBJKFK010003650">
    <property type="protein sequence ID" value="KAL3309674.1"/>
    <property type="molecule type" value="Genomic_DNA"/>
</dbReference>
<dbReference type="Pfam" id="PF00648">
    <property type="entry name" value="Peptidase_C2"/>
    <property type="match status" value="1"/>
</dbReference>
<dbReference type="SUPFAM" id="SSF49758">
    <property type="entry name" value="Calpain large subunit, middle domain (domain III)"/>
    <property type="match status" value="1"/>
</dbReference>
<keyword evidence="10" id="KW-1185">Reference proteome</keyword>
<proteinExistence type="inferred from homology"/>
<dbReference type="SUPFAM" id="SSF47473">
    <property type="entry name" value="EF-hand"/>
    <property type="match status" value="1"/>
</dbReference>
<evidence type="ECO:0000256" key="5">
    <source>
        <dbReference type="PIRSR" id="PIRSR622684-1"/>
    </source>
</evidence>
<name>A0ABD2PQB4_9PLAT</name>
<feature type="non-terminal residue" evidence="9">
    <location>
        <position position="735"/>
    </location>
</feature>
<dbReference type="InterPro" id="IPR002048">
    <property type="entry name" value="EF_hand_dom"/>
</dbReference>
<evidence type="ECO:0000313" key="9">
    <source>
        <dbReference type="EMBL" id="KAL3309674.1"/>
    </source>
</evidence>
<evidence type="ECO:0000256" key="1">
    <source>
        <dbReference type="ARBA" id="ARBA00007623"/>
    </source>
</evidence>
<comment type="caution">
    <text evidence="6">Lacks conserved residue(s) required for the propagation of feature annotation.</text>
</comment>
<protein>
    <submittedName>
        <fullName evidence="9">Uncharacterized protein</fullName>
    </submittedName>
</protein>
<dbReference type="Gene3D" id="1.10.238.10">
    <property type="entry name" value="EF-hand"/>
    <property type="match status" value="1"/>
</dbReference>
<evidence type="ECO:0000259" key="8">
    <source>
        <dbReference type="PROSITE" id="PS50222"/>
    </source>
</evidence>
<dbReference type="SUPFAM" id="SSF54001">
    <property type="entry name" value="Cysteine proteinases"/>
    <property type="match status" value="1"/>
</dbReference>
<feature type="domain" description="EF-hand" evidence="8">
    <location>
        <begin position="645"/>
        <end position="680"/>
    </location>
</feature>
<dbReference type="InterPro" id="IPR011992">
    <property type="entry name" value="EF-hand-dom_pair"/>
</dbReference>
<evidence type="ECO:0000256" key="3">
    <source>
        <dbReference type="ARBA" id="ARBA00022801"/>
    </source>
</evidence>
<gene>
    <name evidence="9" type="ORF">Ciccas_011777</name>
</gene>
<dbReference type="InterPro" id="IPR038765">
    <property type="entry name" value="Papain-like_cys_pep_sf"/>
</dbReference>
<accession>A0ABD2PQB4</accession>
<dbReference type="InterPro" id="IPR018247">
    <property type="entry name" value="EF_Hand_1_Ca_BS"/>
</dbReference>
<keyword evidence="2" id="KW-0645">Protease</keyword>
<dbReference type="Gene3D" id="2.60.120.380">
    <property type="match status" value="1"/>
</dbReference>
<dbReference type="SMART" id="SM00720">
    <property type="entry name" value="calpain_III"/>
    <property type="match status" value="1"/>
</dbReference>
<dbReference type="Pfam" id="PF01067">
    <property type="entry name" value="Calpain_III"/>
    <property type="match status" value="1"/>
</dbReference>
<keyword evidence="3" id="KW-0378">Hydrolase</keyword>